<feature type="signal peptide" evidence="2">
    <location>
        <begin position="1"/>
        <end position="20"/>
    </location>
</feature>
<dbReference type="Proteomes" id="UP001155500">
    <property type="component" value="Unassembled WGS sequence"/>
</dbReference>
<reference evidence="4" key="1">
    <citation type="submission" date="2016-03" db="EMBL/GenBank/DDBJ databases">
        <title>Co-evolution between Pasteurellaceae and their hosts.</title>
        <authorList>
            <person name="Hansen M.J."/>
            <person name="Bojesen A.M."/>
            <person name="Planet P."/>
        </authorList>
    </citation>
    <scope>NUCLEOTIDE SEQUENCE</scope>
    <source>
        <strain evidence="4">146/S8/89</strain>
    </source>
</reference>
<evidence type="ECO:0000313" key="4">
    <source>
        <dbReference type="EMBL" id="MDG6896147.1"/>
    </source>
</evidence>
<evidence type="ECO:0000256" key="1">
    <source>
        <dbReference type="SAM" id="MobiDB-lite"/>
    </source>
</evidence>
<dbReference type="EMBL" id="LWID01000001">
    <property type="protein sequence ID" value="MDG6896147.1"/>
    <property type="molecule type" value="Genomic_DNA"/>
</dbReference>
<feature type="chain" id="PRO_5040758651" description="Chalcone isomerase domain-containing protein" evidence="2">
    <location>
        <begin position="21"/>
        <end position="197"/>
    </location>
</feature>
<dbReference type="InterPro" id="IPR016087">
    <property type="entry name" value="Chalcone_isomerase"/>
</dbReference>
<feature type="compositionally biased region" description="Basic and acidic residues" evidence="1">
    <location>
        <begin position="179"/>
        <end position="190"/>
    </location>
</feature>
<evidence type="ECO:0000313" key="5">
    <source>
        <dbReference type="Proteomes" id="UP001155500"/>
    </source>
</evidence>
<feature type="region of interest" description="Disordered" evidence="1">
    <location>
        <begin position="162"/>
        <end position="197"/>
    </location>
</feature>
<dbReference type="AlphaFoldDB" id="A0A9X4PDG8"/>
<accession>A0A9X4PDG8</accession>
<dbReference type="Pfam" id="PF16036">
    <property type="entry name" value="Chalcone_3"/>
    <property type="match status" value="1"/>
</dbReference>
<gene>
    <name evidence="4" type="ORF">A6A20_11095</name>
</gene>
<evidence type="ECO:0000259" key="3">
    <source>
        <dbReference type="Pfam" id="PF16036"/>
    </source>
</evidence>
<name>A0A9X4PDG8_9PAST</name>
<proteinExistence type="predicted"/>
<comment type="caution">
    <text evidence="4">The sequence shown here is derived from an EMBL/GenBank/DDBJ whole genome shotgun (WGS) entry which is preliminary data.</text>
</comment>
<evidence type="ECO:0000256" key="2">
    <source>
        <dbReference type="SAM" id="SignalP"/>
    </source>
</evidence>
<protein>
    <recommendedName>
        <fullName evidence="3">Chalcone isomerase domain-containing protein</fullName>
    </recommendedName>
</protein>
<keyword evidence="2" id="KW-0732">Signal</keyword>
<dbReference type="RefSeq" id="WP_279573505.1">
    <property type="nucleotide sequence ID" value="NZ_LWID01000001.1"/>
</dbReference>
<feature type="domain" description="Chalcone isomerase" evidence="3">
    <location>
        <begin position="35"/>
        <end position="159"/>
    </location>
</feature>
<organism evidence="4 5">
    <name type="scientific">Volucribacter amazonae</name>
    <dbReference type="NCBI Taxonomy" id="256731"/>
    <lineage>
        <taxon>Bacteria</taxon>
        <taxon>Pseudomonadati</taxon>
        <taxon>Pseudomonadota</taxon>
        <taxon>Gammaproteobacteria</taxon>
        <taxon>Pasteurellales</taxon>
        <taxon>Pasteurellaceae</taxon>
        <taxon>Volucribacter</taxon>
    </lineage>
</organism>
<keyword evidence="5" id="KW-1185">Reference proteome</keyword>
<sequence>MKLKSLLFLFCYGLPSLLFAQWKMVGKADYTWGPFHVYTIALYTETGEYQAGIRPLMLTIKFNKPVEGKSFAITLMKEMNSLNIEGFDKHKVLEDLQAIFPDLQPNDQLSYIAMENEGYFVLNDTVLNHNFDAAFSDAVIAIWLAENSNFSRLQKALLGDNNKNKTEKLPTDNPNIAPKKQENIDPKLDSETIIPLS</sequence>